<evidence type="ECO:0000256" key="1">
    <source>
        <dbReference type="SAM" id="Coils"/>
    </source>
</evidence>
<keyword evidence="1" id="KW-0175">Coiled coil</keyword>
<organism evidence="2 3">
    <name type="scientific">Lacrimispora xylanolytica</name>
    <dbReference type="NCBI Taxonomy" id="29375"/>
    <lineage>
        <taxon>Bacteria</taxon>
        <taxon>Bacillati</taxon>
        <taxon>Bacillota</taxon>
        <taxon>Clostridia</taxon>
        <taxon>Lachnospirales</taxon>
        <taxon>Lachnospiraceae</taxon>
        <taxon>Lacrimispora</taxon>
    </lineage>
</organism>
<accession>A0ABY7A838</accession>
<reference evidence="2" key="1">
    <citation type="submission" date="2022-11" db="EMBL/GenBank/DDBJ databases">
        <title>Lacrimispora xylanolytica sy1, complete genome.</title>
        <authorList>
            <person name="Choi S."/>
        </authorList>
    </citation>
    <scope>NUCLEOTIDE SEQUENCE</scope>
    <source>
        <strain evidence="2">Sy1</strain>
    </source>
</reference>
<feature type="coiled-coil region" evidence="1">
    <location>
        <begin position="134"/>
        <end position="172"/>
    </location>
</feature>
<gene>
    <name evidence="2" type="ORF">OW255_10915</name>
</gene>
<dbReference type="RefSeq" id="WP_268114121.1">
    <property type="nucleotide sequence ID" value="NZ_CP113524.1"/>
</dbReference>
<keyword evidence="3" id="KW-1185">Reference proteome</keyword>
<dbReference type="EMBL" id="CP113524">
    <property type="protein sequence ID" value="WAJ22094.1"/>
    <property type="molecule type" value="Genomic_DNA"/>
</dbReference>
<proteinExistence type="predicted"/>
<protein>
    <submittedName>
        <fullName evidence="2">Uncharacterized protein</fullName>
    </submittedName>
</protein>
<name>A0ABY7A838_9FIRM</name>
<evidence type="ECO:0000313" key="2">
    <source>
        <dbReference type="EMBL" id="WAJ22094.1"/>
    </source>
</evidence>
<evidence type="ECO:0000313" key="3">
    <source>
        <dbReference type="Proteomes" id="UP001163115"/>
    </source>
</evidence>
<dbReference type="Proteomes" id="UP001163115">
    <property type="component" value="Chromosome"/>
</dbReference>
<sequence length="238" mass="27861">MARPKKINENILPIIDEYWIERCDRNPQKLKYAMIASYLEEKGFSIKEYDLRRNKEVANYIKELKGSNQISQSLDNNTIVFQSLDINDFLKRNNDIYSLRSALAERDVYYSDICDYAVDNIKKAQSATKELKKSREVNSKNEKKIEQLHNTQNELLEENQKLKKKLETMLNVLKVHVYPEIANELLRKNKLLDGGDQIISPEGFKNVIQDQDSILLAIKKKEENKTNFSVLNDLFDKI</sequence>